<evidence type="ECO:0000256" key="9">
    <source>
        <dbReference type="ARBA" id="ARBA00023128"/>
    </source>
</evidence>
<evidence type="ECO:0000256" key="4">
    <source>
        <dbReference type="ARBA" id="ARBA00022660"/>
    </source>
</evidence>
<evidence type="ECO:0000256" key="2">
    <source>
        <dbReference type="ARBA" id="ARBA00008674"/>
    </source>
</evidence>
<evidence type="ECO:0000256" key="1">
    <source>
        <dbReference type="ARBA" id="ARBA00004298"/>
    </source>
</evidence>
<gene>
    <name evidence="13" type="ORF">DAPPUDRAFT_329128</name>
</gene>
<dbReference type="Pfam" id="PF06374">
    <property type="entry name" value="NDUF_C2"/>
    <property type="match status" value="1"/>
</dbReference>
<dbReference type="GO" id="GO:0006120">
    <property type="term" value="P:mitochondrial electron transport, NADH to ubiquinone"/>
    <property type="evidence" value="ECO:0007669"/>
    <property type="project" value="InterPro"/>
</dbReference>
<name>E9HFR9_DAPPU</name>
<evidence type="ECO:0000256" key="8">
    <source>
        <dbReference type="ARBA" id="ARBA00022989"/>
    </source>
</evidence>
<evidence type="ECO:0000256" key="6">
    <source>
        <dbReference type="ARBA" id="ARBA00022792"/>
    </source>
</evidence>
<evidence type="ECO:0000256" key="12">
    <source>
        <dbReference type="SAM" id="Phobius"/>
    </source>
</evidence>
<comment type="function">
    <text evidence="11">Accessory subunit of the mitochondrial membrane respiratory chain NADH dehydrogenase (Complex I), that is believed not to be involved in catalysis. Complex I functions in the transfer of electrons from NADH to the respiratory chain. The immediate electron acceptor for the enzyme is believed to be ubiquinone.</text>
</comment>
<evidence type="ECO:0000256" key="5">
    <source>
        <dbReference type="ARBA" id="ARBA00022692"/>
    </source>
</evidence>
<dbReference type="KEGG" id="dpx:DAPPUDRAFT_329128"/>
<evidence type="ECO:0000256" key="7">
    <source>
        <dbReference type="ARBA" id="ARBA00022982"/>
    </source>
</evidence>
<sequence length="119" mass="14026">MENPSTHSDLELFTRELTWDTRTTINRLFSPTFFGAMGFGMALAMNYFQRRPMMSGIQRHIALVAIGVPIGMYADRLNENRLARRDAILIHYIRNHPEDFPVTERVKYKDVLDKWLPRR</sequence>
<dbReference type="eggNOG" id="KOG4516">
    <property type="taxonomic scope" value="Eukaryota"/>
</dbReference>
<feature type="transmembrane region" description="Helical" evidence="12">
    <location>
        <begin position="28"/>
        <end position="48"/>
    </location>
</feature>
<dbReference type="GO" id="GO:0005743">
    <property type="term" value="C:mitochondrial inner membrane"/>
    <property type="evidence" value="ECO:0007669"/>
    <property type="project" value="UniProtKB-SubCell"/>
</dbReference>
<evidence type="ECO:0000256" key="10">
    <source>
        <dbReference type="ARBA" id="ARBA00023136"/>
    </source>
</evidence>
<dbReference type="EMBL" id="GL732637">
    <property type="protein sequence ID" value="EFX69421.1"/>
    <property type="molecule type" value="Genomic_DNA"/>
</dbReference>
<keyword evidence="6 11" id="KW-0999">Mitochondrion inner membrane</keyword>
<dbReference type="OMA" id="PIWNPMA"/>
<dbReference type="InterPro" id="IPR009423">
    <property type="entry name" value="NDUC2"/>
</dbReference>
<keyword evidence="14" id="KW-1185">Reference proteome</keyword>
<dbReference type="FunCoup" id="E9HFR9">
    <property type="interactions" value="735"/>
</dbReference>
<keyword evidence="9 11" id="KW-0496">Mitochondrion</keyword>
<protein>
    <recommendedName>
        <fullName evidence="11">NADH dehydrogenase [ubiquinone] 1 subunit C2</fullName>
    </recommendedName>
</protein>
<keyword evidence="3 11" id="KW-0813">Transport</keyword>
<dbReference type="PIRSF" id="PIRSF017834">
    <property type="entry name" value="NADH-UbQ_OxRdtase_b14.5b"/>
    <property type="match status" value="1"/>
</dbReference>
<dbReference type="PANTHER" id="PTHR13099">
    <property type="entry name" value="NADH-UBIQUINONE OXIDOREDUCTASE SUBUNIT B14.5B"/>
    <property type="match status" value="1"/>
</dbReference>
<proteinExistence type="inferred from homology"/>
<keyword evidence="7 11" id="KW-0249">Electron transport</keyword>
<dbReference type="AlphaFoldDB" id="E9HFR9"/>
<evidence type="ECO:0000313" key="14">
    <source>
        <dbReference type="Proteomes" id="UP000000305"/>
    </source>
</evidence>
<dbReference type="Proteomes" id="UP000000305">
    <property type="component" value="Unassembled WGS sequence"/>
</dbReference>
<keyword evidence="10 11" id="KW-0472">Membrane</keyword>
<reference evidence="13 14" key="1">
    <citation type="journal article" date="2011" name="Science">
        <title>The ecoresponsive genome of Daphnia pulex.</title>
        <authorList>
            <person name="Colbourne J.K."/>
            <person name="Pfrender M.E."/>
            <person name="Gilbert D."/>
            <person name="Thomas W.K."/>
            <person name="Tucker A."/>
            <person name="Oakley T.H."/>
            <person name="Tokishita S."/>
            <person name="Aerts A."/>
            <person name="Arnold G.J."/>
            <person name="Basu M.K."/>
            <person name="Bauer D.J."/>
            <person name="Caceres C.E."/>
            <person name="Carmel L."/>
            <person name="Casola C."/>
            <person name="Choi J.H."/>
            <person name="Detter J.C."/>
            <person name="Dong Q."/>
            <person name="Dusheyko S."/>
            <person name="Eads B.D."/>
            <person name="Frohlich T."/>
            <person name="Geiler-Samerotte K.A."/>
            <person name="Gerlach D."/>
            <person name="Hatcher P."/>
            <person name="Jogdeo S."/>
            <person name="Krijgsveld J."/>
            <person name="Kriventseva E.V."/>
            <person name="Kultz D."/>
            <person name="Laforsch C."/>
            <person name="Lindquist E."/>
            <person name="Lopez J."/>
            <person name="Manak J.R."/>
            <person name="Muller J."/>
            <person name="Pangilinan J."/>
            <person name="Patwardhan R.P."/>
            <person name="Pitluck S."/>
            <person name="Pritham E.J."/>
            <person name="Rechtsteiner A."/>
            <person name="Rho M."/>
            <person name="Rogozin I.B."/>
            <person name="Sakarya O."/>
            <person name="Salamov A."/>
            <person name="Schaack S."/>
            <person name="Shapiro H."/>
            <person name="Shiga Y."/>
            <person name="Skalitzky C."/>
            <person name="Smith Z."/>
            <person name="Souvorov A."/>
            <person name="Sung W."/>
            <person name="Tang Z."/>
            <person name="Tsuchiya D."/>
            <person name="Tu H."/>
            <person name="Vos H."/>
            <person name="Wang M."/>
            <person name="Wolf Y.I."/>
            <person name="Yamagata H."/>
            <person name="Yamada T."/>
            <person name="Ye Y."/>
            <person name="Shaw J.R."/>
            <person name="Andrews J."/>
            <person name="Crease T.J."/>
            <person name="Tang H."/>
            <person name="Lucas S.M."/>
            <person name="Robertson H.M."/>
            <person name="Bork P."/>
            <person name="Koonin E.V."/>
            <person name="Zdobnov E.M."/>
            <person name="Grigoriev I.V."/>
            <person name="Lynch M."/>
            <person name="Boore J.L."/>
        </authorList>
    </citation>
    <scope>NUCLEOTIDE SEQUENCE [LARGE SCALE GENOMIC DNA]</scope>
</reference>
<accession>E9HFR9</accession>
<keyword evidence="4 11" id="KW-0679">Respiratory chain</keyword>
<dbReference type="PhylomeDB" id="E9HFR9"/>
<keyword evidence="8 12" id="KW-1133">Transmembrane helix</keyword>
<comment type="subcellular location">
    <subcellularLocation>
        <location evidence="1">Mitochondrion inner membrane</location>
        <topology evidence="1">Single-pass membrane protein</topology>
        <orientation evidence="1">Matrix side</orientation>
    </subcellularLocation>
</comment>
<dbReference type="InParanoid" id="E9HFR9"/>
<organism evidence="13 14">
    <name type="scientific">Daphnia pulex</name>
    <name type="common">Water flea</name>
    <dbReference type="NCBI Taxonomy" id="6669"/>
    <lineage>
        <taxon>Eukaryota</taxon>
        <taxon>Metazoa</taxon>
        <taxon>Ecdysozoa</taxon>
        <taxon>Arthropoda</taxon>
        <taxon>Crustacea</taxon>
        <taxon>Branchiopoda</taxon>
        <taxon>Diplostraca</taxon>
        <taxon>Cladocera</taxon>
        <taxon>Anomopoda</taxon>
        <taxon>Daphniidae</taxon>
        <taxon>Daphnia</taxon>
    </lineage>
</organism>
<evidence type="ECO:0000256" key="11">
    <source>
        <dbReference type="PIRNR" id="PIRNR017834"/>
    </source>
</evidence>
<evidence type="ECO:0000313" key="13">
    <source>
        <dbReference type="EMBL" id="EFX69421.1"/>
    </source>
</evidence>
<dbReference type="PANTHER" id="PTHR13099:SF0">
    <property type="entry name" value="NADH DEHYDROGENASE [UBIQUINONE] 1 SUBUNIT C2-RELATED"/>
    <property type="match status" value="1"/>
</dbReference>
<comment type="similarity">
    <text evidence="2 11">Belongs to the complex I NDUFC2 subunit family.</text>
</comment>
<evidence type="ECO:0000256" key="3">
    <source>
        <dbReference type="ARBA" id="ARBA00022448"/>
    </source>
</evidence>
<dbReference type="OrthoDB" id="6329847at2759"/>
<dbReference type="STRING" id="6669.E9HFR9"/>
<dbReference type="HOGENOM" id="CLU_160193_0_0_1"/>
<keyword evidence="5 12" id="KW-0812">Transmembrane</keyword>
<dbReference type="GO" id="GO:0045271">
    <property type="term" value="C:respiratory chain complex I"/>
    <property type="evidence" value="ECO:0000318"/>
    <property type="project" value="GO_Central"/>
</dbReference>